<dbReference type="SUPFAM" id="SSF46689">
    <property type="entry name" value="Homeodomain-like"/>
    <property type="match status" value="2"/>
</dbReference>
<dbReference type="EMBL" id="JAUKPO010000009">
    <property type="protein sequence ID" value="MDO1447874.1"/>
    <property type="molecule type" value="Genomic_DNA"/>
</dbReference>
<dbReference type="PANTHER" id="PTHR46796">
    <property type="entry name" value="HTH-TYPE TRANSCRIPTIONAL ACTIVATOR RHAS-RELATED"/>
    <property type="match status" value="1"/>
</dbReference>
<dbReference type="InterPro" id="IPR020449">
    <property type="entry name" value="Tscrpt_reg_AraC-type_HTH"/>
</dbReference>
<proteinExistence type="predicted"/>
<organism evidence="5 6">
    <name type="scientific">Rhodocytophaga aerolata</name>
    <dbReference type="NCBI Taxonomy" id="455078"/>
    <lineage>
        <taxon>Bacteria</taxon>
        <taxon>Pseudomonadati</taxon>
        <taxon>Bacteroidota</taxon>
        <taxon>Cytophagia</taxon>
        <taxon>Cytophagales</taxon>
        <taxon>Rhodocytophagaceae</taxon>
        <taxon>Rhodocytophaga</taxon>
    </lineage>
</organism>
<dbReference type="InterPro" id="IPR009057">
    <property type="entry name" value="Homeodomain-like_sf"/>
</dbReference>
<keyword evidence="3" id="KW-0804">Transcription</keyword>
<dbReference type="Pfam" id="PF12833">
    <property type="entry name" value="HTH_18"/>
    <property type="match status" value="1"/>
</dbReference>
<reference evidence="5" key="1">
    <citation type="submission" date="2023-07" db="EMBL/GenBank/DDBJ databases">
        <title>The genome sequence of Rhodocytophaga aerolata KACC 12507.</title>
        <authorList>
            <person name="Zhang X."/>
        </authorList>
    </citation>
    <scope>NUCLEOTIDE SEQUENCE</scope>
    <source>
        <strain evidence="5">KACC 12507</strain>
    </source>
</reference>
<evidence type="ECO:0000313" key="6">
    <source>
        <dbReference type="Proteomes" id="UP001168528"/>
    </source>
</evidence>
<name>A0ABT8R7D9_9BACT</name>
<evidence type="ECO:0000256" key="3">
    <source>
        <dbReference type="ARBA" id="ARBA00023163"/>
    </source>
</evidence>
<comment type="caution">
    <text evidence="5">The sequence shown here is derived from an EMBL/GenBank/DDBJ whole genome shotgun (WGS) entry which is preliminary data.</text>
</comment>
<sequence length="313" mass="36564">MIRKDFPDLQWLKKQIEAEQFKKTGWPNVVIHAIGKREYRPDIKGTLSLFMNMRGESRCGVGKGLVRIEPGYFFLTNQYQPYTLEIENTHTETFNIHFGEKLVSEVFAGLEHSPEQLTDNPQIEHSAGIAFYNRLYPKDDRFKSLMAAIYCHSRQGWQNALLLEEQLTEVLVYLLSMHQTITRQVHKLVAVKKSTQVEVYKRLCLSLNYLHSYYSEEISLDDLARIACLSKFHYLRMFKAVFGLSPYQFLLTLRLEKARELLKHSQLPVTEISTVLGFQNSSSFSRLFHQRFGYAPVHYRMENTSRKIAILVN</sequence>
<evidence type="ECO:0000256" key="2">
    <source>
        <dbReference type="ARBA" id="ARBA00023125"/>
    </source>
</evidence>
<dbReference type="PROSITE" id="PS01124">
    <property type="entry name" value="HTH_ARAC_FAMILY_2"/>
    <property type="match status" value="1"/>
</dbReference>
<dbReference type="RefSeq" id="WP_302038679.1">
    <property type="nucleotide sequence ID" value="NZ_JAUKPO010000009.1"/>
</dbReference>
<dbReference type="InterPro" id="IPR018060">
    <property type="entry name" value="HTH_AraC"/>
</dbReference>
<dbReference type="SMART" id="SM00342">
    <property type="entry name" value="HTH_ARAC"/>
    <property type="match status" value="1"/>
</dbReference>
<evidence type="ECO:0000313" key="5">
    <source>
        <dbReference type="EMBL" id="MDO1447874.1"/>
    </source>
</evidence>
<accession>A0ABT8R7D9</accession>
<keyword evidence="2" id="KW-0238">DNA-binding</keyword>
<dbReference type="PRINTS" id="PR00032">
    <property type="entry name" value="HTHARAC"/>
</dbReference>
<keyword evidence="6" id="KW-1185">Reference proteome</keyword>
<dbReference type="InterPro" id="IPR050204">
    <property type="entry name" value="AraC_XylS_family_regulators"/>
</dbReference>
<feature type="domain" description="HTH araC/xylS-type" evidence="4">
    <location>
        <begin position="204"/>
        <end position="302"/>
    </location>
</feature>
<gene>
    <name evidence="5" type="ORF">Q0590_16500</name>
</gene>
<protein>
    <submittedName>
        <fullName evidence="5">Helix-turn-helix domain-containing protein</fullName>
    </submittedName>
</protein>
<keyword evidence="1" id="KW-0805">Transcription regulation</keyword>
<dbReference type="Gene3D" id="1.10.10.60">
    <property type="entry name" value="Homeodomain-like"/>
    <property type="match status" value="2"/>
</dbReference>
<evidence type="ECO:0000259" key="4">
    <source>
        <dbReference type="PROSITE" id="PS01124"/>
    </source>
</evidence>
<evidence type="ECO:0000256" key="1">
    <source>
        <dbReference type="ARBA" id="ARBA00023015"/>
    </source>
</evidence>
<dbReference type="Proteomes" id="UP001168528">
    <property type="component" value="Unassembled WGS sequence"/>
</dbReference>